<dbReference type="GO" id="GO:0003689">
    <property type="term" value="F:DNA clamp loader activity"/>
    <property type="evidence" value="ECO:0007669"/>
    <property type="project" value="TreeGrafter"/>
</dbReference>
<accession>A0A8H4AIR5</accession>
<feature type="domain" description="AAA+ ATPase" evidence="10">
    <location>
        <begin position="53"/>
        <end position="189"/>
    </location>
</feature>
<dbReference type="InterPro" id="IPR003593">
    <property type="entry name" value="AAA+_ATPase"/>
</dbReference>
<dbReference type="GO" id="GO:0003677">
    <property type="term" value="F:DNA binding"/>
    <property type="evidence" value="ECO:0007669"/>
    <property type="project" value="UniProtKB-KW"/>
</dbReference>
<dbReference type="Pfam" id="PF08542">
    <property type="entry name" value="Rep_fac_C"/>
    <property type="match status" value="1"/>
</dbReference>
<evidence type="ECO:0000256" key="6">
    <source>
        <dbReference type="ARBA" id="ARBA00023125"/>
    </source>
</evidence>
<gene>
    <name evidence="11" type="ORF">F8M41_020201</name>
</gene>
<reference evidence="11 12" key="1">
    <citation type="journal article" date="2019" name="Environ. Microbiol.">
        <title>At the nexus of three kingdoms: the genome of the mycorrhizal fungus Gigaspora margarita provides insights into plant, endobacterial and fungal interactions.</title>
        <authorList>
            <person name="Venice F."/>
            <person name="Ghignone S."/>
            <person name="Salvioli di Fossalunga A."/>
            <person name="Amselem J."/>
            <person name="Novero M."/>
            <person name="Xianan X."/>
            <person name="Sedzielewska Toro K."/>
            <person name="Morin E."/>
            <person name="Lipzen A."/>
            <person name="Grigoriev I.V."/>
            <person name="Henrissat B."/>
            <person name="Martin F.M."/>
            <person name="Bonfante P."/>
        </authorList>
    </citation>
    <scope>NUCLEOTIDE SEQUENCE [LARGE SCALE GENOMIC DNA]</scope>
    <source>
        <strain evidence="11 12">BEG34</strain>
    </source>
</reference>
<keyword evidence="12" id="KW-1185">Reference proteome</keyword>
<dbReference type="OrthoDB" id="4199794at2759"/>
<dbReference type="Pfam" id="PF21960">
    <property type="entry name" value="RCF1-5-like_lid"/>
    <property type="match status" value="1"/>
</dbReference>
<dbReference type="NCBIfam" id="NF001679">
    <property type="entry name" value="PRK00440.1"/>
    <property type="match status" value="1"/>
</dbReference>
<evidence type="ECO:0000256" key="2">
    <source>
        <dbReference type="ARBA" id="ARBA00005378"/>
    </source>
</evidence>
<dbReference type="FunFam" id="1.10.8.60:FF:000032">
    <property type="entry name" value="Replication factor C subunit 4"/>
    <property type="match status" value="1"/>
</dbReference>
<dbReference type="GO" id="GO:0006271">
    <property type="term" value="P:DNA strand elongation involved in DNA replication"/>
    <property type="evidence" value="ECO:0007669"/>
    <property type="project" value="UniProtKB-ARBA"/>
</dbReference>
<comment type="caution">
    <text evidence="11">The sequence shown here is derived from an EMBL/GenBank/DDBJ whole genome shotgun (WGS) entry which is preliminary data.</text>
</comment>
<evidence type="ECO:0000256" key="7">
    <source>
        <dbReference type="ARBA" id="ARBA00023242"/>
    </source>
</evidence>
<dbReference type="GO" id="GO:0031391">
    <property type="term" value="C:Elg1 RFC-like complex"/>
    <property type="evidence" value="ECO:0007669"/>
    <property type="project" value="UniProtKB-ARBA"/>
</dbReference>
<dbReference type="GO" id="GO:0005524">
    <property type="term" value="F:ATP binding"/>
    <property type="evidence" value="ECO:0007669"/>
    <property type="project" value="UniProtKB-KW"/>
</dbReference>
<dbReference type="PANTHER" id="PTHR11669">
    <property type="entry name" value="REPLICATION FACTOR C / DNA POLYMERASE III GAMMA-TAU SUBUNIT"/>
    <property type="match status" value="1"/>
</dbReference>
<evidence type="ECO:0000313" key="12">
    <source>
        <dbReference type="Proteomes" id="UP000439903"/>
    </source>
</evidence>
<dbReference type="InterPro" id="IPR047854">
    <property type="entry name" value="RFC_lid"/>
</dbReference>
<evidence type="ECO:0000256" key="5">
    <source>
        <dbReference type="ARBA" id="ARBA00022840"/>
    </source>
</evidence>
<dbReference type="PANTHER" id="PTHR11669:SF20">
    <property type="entry name" value="REPLICATION FACTOR C SUBUNIT 4"/>
    <property type="match status" value="1"/>
</dbReference>
<evidence type="ECO:0000313" key="11">
    <source>
        <dbReference type="EMBL" id="KAF0500665.1"/>
    </source>
</evidence>
<dbReference type="GO" id="GO:0000076">
    <property type="term" value="P:DNA replication checkpoint signaling"/>
    <property type="evidence" value="ECO:0007669"/>
    <property type="project" value="UniProtKB-ARBA"/>
</dbReference>
<keyword evidence="4" id="KW-0547">Nucleotide-binding</keyword>
<sequence>MNTFFQARPSSSVNVHEEIPQPWIEKYRPKSMDSISAQEQTVAVLKKTIESQNLPHMLFYGPPGTGKTSTILALARELYGPKLMKTRILELNASDERGIQVIRDKVKNFARTAVSNRRETSDYPCPPYKIVILDEADLMTQDAQSALRRVIETYSKVTRFCLICNYVTRIIEPLASRCAKFRFKPLDISNTTSRLKMICEQEAVNYNPQTLEELAKLSEGDLRKAIMYLQSASKLHKKEMITSESIREIAGVVSDDLIDSLVESAKSNKDGTQLEEAVTKVMDSGFSAIQILSQVQDRILDDFQFNEAQKARIGEFIGQFDKYLADGTDEHLVILNLIKVISDTSE</sequence>
<evidence type="ECO:0000256" key="1">
    <source>
        <dbReference type="ARBA" id="ARBA00004123"/>
    </source>
</evidence>
<dbReference type="SUPFAM" id="SSF48019">
    <property type="entry name" value="post-AAA+ oligomerization domain-like"/>
    <property type="match status" value="1"/>
</dbReference>
<comment type="similarity">
    <text evidence="2">Belongs to the activator 1 small subunits family.</text>
</comment>
<dbReference type="InterPro" id="IPR050238">
    <property type="entry name" value="DNA_Rep/Repair_Clamp_Loader"/>
</dbReference>
<dbReference type="InterPro" id="IPR013748">
    <property type="entry name" value="Rep_factorC_C"/>
</dbReference>
<dbReference type="InterPro" id="IPR027417">
    <property type="entry name" value="P-loop_NTPase"/>
</dbReference>
<dbReference type="GO" id="GO:0005663">
    <property type="term" value="C:DNA replication factor C complex"/>
    <property type="evidence" value="ECO:0007669"/>
    <property type="project" value="TreeGrafter"/>
</dbReference>
<keyword evidence="6" id="KW-0238">DNA-binding</keyword>
<dbReference type="GO" id="GO:0016887">
    <property type="term" value="F:ATP hydrolysis activity"/>
    <property type="evidence" value="ECO:0007669"/>
    <property type="project" value="InterPro"/>
</dbReference>
<keyword evidence="3" id="KW-0235">DNA replication</keyword>
<comment type="subcellular location">
    <subcellularLocation>
        <location evidence="1">Nucleus</location>
    </subcellularLocation>
</comment>
<dbReference type="EMBL" id="WTPW01000548">
    <property type="protein sequence ID" value="KAF0500665.1"/>
    <property type="molecule type" value="Genomic_DNA"/>
</dbReference>
<dbReference type="AlphaFoldDB" id="A0A8H4AIR5"/>
<evidence type="ECO:0000259" key="10">
    <source>
        <dbReference type="SMART" id="SM00382"/>
    </source>
</evidence>
<dbReference type="GO" id="GO:0006281">
    <property type="term" value="P:DNA repair"/>
    <property type="evidence" value="ECO:0007669"/>
    <property type="project" value="UniProtKB-ARBA"/>
</dbReference>
<dbReference type="CDD" id="cd18140">
    <property type="entry name" value="HLD_clamp_RFC"/>
    <property type="match status" value="1"/>
</dbReference>
<name>A0A8H4AIR5_GIGMA</name>
<keyword evidence="5" id="KW-0067">ATP-binding</keyword>
<organism evidence="11 12">
    <name type="scientific">Gigaspora margarita</name>
    <dbReference type="NCBI Taxonomy" id="4874"/>
    <lineage>
        <taxon>Eukaryota</taxon>
        <taxon>Fungi</taxon>
        <taxon>Fungi incertae sedis</taxon>
        <taxon>Mucoromycota</taxon>
        <taxon>Glomeromycotina</taxon>
        <taxon>Glomeromycetes</taxon>
        <taxon>Diversisporales</taxon>
        <taxon>Gigasporaceae</taxon>
        <taxon>Gigaspora</taxon>
    </lineage>
</organism>
<dbReference type="InterPro" id="IPR003959">
    <property type="entry name" value="ATPase_AAA_core"/>
</dbReference>
<dbReference type="Gene3D" id="3.40.50.300">
    <property type="entry name" value="P-loop containing nucleotide triphosphate hydrolases"/>
    <property type="match status" value="1"/>
</dbReference>
<dbReference type="SUPFAM" id="SSF52540">
    <property type="entry name" value="P-loop containing nucleoside triphosphate hydrolases"/>
    <property type="match status" value="1"/>
</dbReference>
<evidence type="ECO:0000256" key="3">
    <source>
        <dbReference type="ARBA" id="ARBA00022705"/>
    </source>
</evidence>
<evidence type="ECO:0000256" key="9">
    <source>
        <dbReference type="ARBA" id="ARBA00075373"/>
    </source>
</evidence>
<evidence type="ECO:0000256" key="4">
    <source>
        <dbReference type="ARBA" id="ARBA00022741"/>
    </source>
</evidence>
<protein>
    <recommendedName>
        <fullName evidence="8">Replication factor C subunit 2</fullName>
    </recommendedName>
    <alternativeName>
        <fullName evidence="9">Activator 1 41 kDa subunit</fullName>
    </alternativeName>
</protein>
<dbReference type="GO" id="GO:0005634">
    <property type="term" value="C:nucleus"/>
    <property type="evidence" value="ECO:0007669"/>
    <property type="project" value="UniProtKB-SubCell"/>
</dbReference>
<dbReference type="Gene3D" id="1.10.8.60">
    <property type="match status" value="1"/>
</dbReference>
<proteinExistence type="inferred from homology"/>
<dbReference type="Proteomes" id="UP000439903">
    <property type="component" value="Unassembled WGS sequence"/>
</dbReference>
<dbReference type="Pfam" id="PF00004">
    <property type="entry name" value="AAA"/>
    <property type="match status" value="1"/>
</dbReference>
<dbReference type="InterPro" id="IPR008921">
    <property type="entry name" value="DNA_pol3_clamp-load_cplx_C"/>
</dbReference>
<dbReference type="CDD" id="cd00009">
    <property type="entry name" value="AAA"/>
    <property type="match status" value="1"/>
</dbReference>
<dbReference type="SMART" id="SM00382">
    <property type="entry name" value="AAA"/>
    <property type="match status" value="1"/>
</dbReference>
<dbReference type="FunFam" id="1.20.272.10:FF:000011">
    <property type="entry name" value="Replication factor C subunit 2"/>
    <property type="match status" value="1"/>
</dbReference>
<keyword evidence="11" id="KW-0378">Hydrolase</keyword>
<dbReference type="Gene3D" id="1.20.272.10">
    <property type="match status" value="1"/>
</dbReference>
<evidence type="ECO:0000256" key="8">
    <source>
        <dbReference type="ARBA" id="ARBA00040745"/>
    </source>
</evidence>
<dbReference type="FunFam" id="3.40.50.300:FF:000237">
    <property type="entry name" value="replication factor C subunit 4"/>
    <property type="match status" value="1"/>
</dbReference>
<keyword evidence="7" id="KW-0539">Nucleus</keyword>